<proteinExistence type="predicted"/>
<dbReference type="EMBL" id="CP001089">
    <property type="protein sequence ID" value="ACD94119.1"/>
    <property type="molecule type" value="Genomic_DNA"/>
</dbReference>
<gene>
    <name evidence="1" type="ordered locus">Glov_0391</name>
</gene>
<dbReference type="Proteomes" id="UP000002420">
    <property type="component" value="Chromosome"/>
</dbReference>
<reference evidence="1 2" key="1">
    <citation type="submission" date="2008-05" db="EMBL/GenBank/DDBJ databases">
        <title>Complete sequence of chromosome of Geobacter lovleyi SZ.</title>
        <authorList>
            <consortium name="US DOE Joint Genome Institute"/>
            <person name="Lucas S."/>
            <person name="Copeland A."/>
            <person name="Lapidus A."/>
            <person name="Glavina del Rio T."/>
            <person name="Dalin E."/>
            <person name="Tice H."/>
            <person name="Bruce D."/>
            <person name="Goodwin L."/>
            <person name="Pitluck S."/>
            <person name="Chertkov O."/>
            <person name="Meincke L."/>
            <person name="Brettin T."/>
            <person name="Detter J.C."/>
            <person name="Han C."/>
            <person name="Tapia R."/>
            <person name="Kuske C.R."/>
            <person name="Schmutz J."/>
            <person name="Larimer F."/>
            <person name="Land M."/>
            <person name="Hauser L."/>
            <person name="Kyrpides N."/>
            <person name="Mikhailova N."/>
            <person name="Sung Y."/>
            <person name="Fletcher K.E."/>
            <person name="Ritalahti K.M."/>
            <person name="Loeffler F.E."/>
            <person name="Richardson P."/>
        </authorList>
    </citation>
    <scope>NUCLEOTIDE SEQUENCE [LARGE SCALE GENOMIC DNA]</scope>
    <source>
        <strain evidence="2">ATCC BAA-1151 / DSM 17278 / SZ</strain>
    </source>
</reference>
<evidence type="ECO:0000313" key="2">
    <source>
        <dbReference type="Proteomes" id="UP000002420"/>
    </source>
</evidence>
<evidence type="ECO:0000313" key="1">
    <source>
        <dbReference type="EMBL" id="ACD94119.1"/>
    </source>
</evidence>
<dbReference type="RefSeq" id="WP_012468476.1">
    <property type="nucleotide sequence ID" value="NC_010814.1"/>
</dbReference>
<dbReference type="AlphaFoldDB" id="B3E1M7"/>
<keyword evidence="2" id="KW-1185">Reference proteome</keyword>
<protein>
    <submittedName>
        <fullName evidence="1">Uncharacterized protein</fullName>
    </submittedName>
</protein>
<accession>B3E1M7</accession>
<name>B3E1M7_TRIL1</name>
<dbReference type="KEGG" id="glo:Glov_0391"/>
<dbReference type="OrthoDB" id="5397274at2"/>
<dbReference type="HOGENOM" id="CLU_2787954_0_0_7"/>
<sequence length="82" mass="9584">MASYEQTFLEQITHLHGQDFSSWQGWQLLMDWVKRQPWRLEFFGGAKIPARMLHPPTLVMELTRFLEGAPVVPEESSPDVRT</sequence>
<organism evidence="1 2">
    <name type="scientific">Trichlorobacter lovleyi (strain ATCC BAA-1151 / DSM 17278 / SZ)</name>
    <name type="common">Geobacter lovleyi</name>
    <dbReference type="NCBI Taxonomy" id="398767"/>
    <lineage>
        <taxon>Bacteria</taxon>
        <taxon>Pseudomonadati</taxon>
        <taxon>Thermodesulfobacteriota</taxon>
        <taxon>Desulfuromonadia</taxon>
        <taxon>Geobacterales</taxon>
        <taxon>Geobacteraceae</taxon>
        <taxon>Trichlorobacter</taxon>
    </lineage>
</organism>
<dbReference type="STRING" id="398767.Glov_0391"/>